<sequence length="397" mass="45493">MHLDQTTLCTLDVPEALKEWSARDPRESWAAKSKGPRGEHFVVEVGVGGRKYGAFIDNGSTRNFISRDCVERLRLGGRVQRLSRFMASTLANNDCTFVHDYVKYVVCTFSYGGGELNHKILFLVSGDLPFDILLGMLKHVLSDARTVRLAKYKARRLRLDRRYGLHKFVVMSFGLCNMPGTFQHAVNRIFHNYLDKFIFVYLDILIVSKIVVKHAKHVDLVLGLLRQHKYTINLKKCESGRTKILYLGHELSAEGVKMEDAKVASIRDSPRPQSVTKVRSFLEMIGYYRNFVKNYSTTASPLTDLARLDTPWELTDDCERTFKRLKHALMHHEVLMLPDPAKPFIVTTDASQYGIGAVLAQHDRKNLKPIEYMSKKMPSKKLARSTYERELFVCTKL</sequence>
<dbReference type="SUPFAM" id="SSF50630">
    <property type="entry name" value="Acid proteases"/>
    <property type="match status" value="1"/>
</dbReference>
<evidence type="ECO:0000256" key="3">
    <source>
        <dbReference type="ARBA" id="ARBA00022722"/>
    </source>
</evidence>
<dbReference type="CDD" id="cd01647">
    <property type="entry name" value="RT_LTR"/>
    <property type="match status" value="1"/>
</dbReference>
<dbReference type="Gene3D" id="3.30.70.270">
    <property type="match status" value="2"/>
</dbReference>
<comment type="caution">
    <text evidence="8">The sequence shown here is derived from an EMBL/GenBank/DDBJ whole genome shotgun (WGS) entry which is preliminary data.</text>
</comment>
<reference evidence="8 9" key="1">
    <citation type="journal article" date="2018" name="Cell">
        <title>The Chara Genome: Secondary Complexity and Implications for Plant Terrestrialization.</title>
        <authorList>
            <person name="Nishiyama T."/>
            <person name="Sakayama H."/>
            <person name="Vries J.D."/>
            <person name="Buschmann H."/>
            <person name="Saint-Marcoux D."/>
            <person name="Ullrich K.K."/>
            <person name="Haas F.B."/>
            <person name="Vanderstraeten L."/>
            <person name="Becker D."/>
            <person name="Lang D."/>
            <person name="Vosolsobe S."/>
            <person name="Rombauts S."/>
            <person name="Wilhelmsson P.K.I."/>
            <person name="Janitza P."/>
            <person name="Kern R."/>
            <person name="Heyl A."/>
            <person name="Rumpler F."/>
            <person name="Villalobos L.I.A.C."/>
            <person name="Clay J.M."/>
            <person name="Skokan R."/>
            <person name="Toyoda A."/>
            <person name="Suzuki Y."/>
            <person name="Kagoshima H."/>
            <person name="Schijlen E."/>
            <person name="Tajeshwar N."/>
            <person name="Catarino B."/>
            <person name="Hetherington A.J."/>
            <person name="Saltykova A."/>
            <person name="Bonnot C."/>
            <person name="Breuninger H."/>
            <person name="Symeonidi A."/>
            <person name="Radhakrishnan G.V."/>
            <person name="Van Nieuwerburgh F."/>
            <person name="Deforce D."/>
            <person name="Chang C."/>
            <person name="Karol K.G."/>
            <person name="Hedrich R."/>
            <person name="Ulvskov P."/>
            <person name="Glockner G."/>
            <person name="Delwiche C.F."/>
            <person name="Petrasek J."/>
            <person name="Van de Peer Y."/>
            <person name="Friml J."/>
            <person name="Beilby M."/>
            <person name="Dolan L."/>
            <person name="Kohara Y."/>
            <person name="Sugano S."/>
            <person name="Fujiyama A."/>
            <person name="Delaux P.-M."/>
            <person name="Quint M."/>
            <person name="TheiBen G."/>
            <person name="Hagemann M."/>
            <person name="Harholt J."/>
            <person name="Dunand C."/>
            <person name="Zachgo S."/>
            <person name="Langdale J."/>
            <person name="Maumus F."/>
            <person name="Straeten D.V.D."/>
            <person name="Gould S.B."/>
            <person name="Rensing S.A."/>
        </authorList>
    </citation>
    <scope>NUCLEOTIDE SEQUENCE [LARGE SCALE GENOMIC DNA]</scope>
    <source>
        <strain evidence="8 9">S276</strain>
    </source>
</reference>
<dbReference type="PANTHER" id="PTHR37984">
    <property type="entry name" value="PROTEIN CBG26694"/>
    <property type="match status" value="1"/>
</dbReference>
<dbReference type="InterPro" id="IPR041577">
    <property type="entry name" value="RT_RNaseH_2"/>
</dbReference>
<organism evidence="8 9">
    <name type="scientific">Chara braunii</name>
    <name type="common">Braun's stonewort</name>
    <dbReference type="NCBI Taxonomy" id="69332"/>
    <lineage>
        <taxon>Eukaryota</taxon>
        <taxon>Viridiplantae</taxon>
        <taxon>Streptophyta</taxon>
        <taxon>Charophyceae</taxon>
        <taxon>Charales</taxon>
        <taxon>Characeae</taxon>
        <taxon>Chara</taxon>
    </lineage>
</organism>
<dbReference type="InterPro" id="IPR021109">
    <property type="entry name" value="Peptidase_aspartic_dom_sf"/>
</dbReference>
<feature type="domain" description="Reverse transcriptase" evidence="6">
    <location>
        <begin position="160"/>
        <end position="251"/>
    </location>
</feature>
<dbReference type="Gramene" id="GBG64727">
    <property type="protein sequence ID" value="GBG64727"/>
    <property type="gene ID" value="CBR_g46272"/>
</dbReference>
<name>A0A388K3V5_CHABU</name>
<dbReference type="Gene3D" id="2.40.70.10">
    <property type="entry name" value="Acid Proteases"/>
    <property type="match status" value="1"/>
</dbReference>
<evidence type="ECO:0000256" key="4">
    <source>
        <dbReference type="ARBA" id="ARBA00022759"/>
    </source>
</evidence>
<dbReference type="OrthoDB" id="2013610at2759"/>
<dbReference type="InterPro" id="IPR050951">
    <property type="entry name" value="Retrovirus_Pol_polyprotein"/>
</dbReference>
<dbReference type="FunFam" id="3.30.70.270:FF:000020">
    <property type="entry name" value="Transposon Tf2-6 polyprotein-like Protein"/>
    <property type="match status" value="1"/>
</dbReference>
<feature type="domain" description="Reverse transcriptase/retrotransposon-derived protein RNase H-like" evidence="7">
    <location>
        <begin position="315"/>
        <end position="392"/>
    </location>
</feature>
<keyword evidence="3" id="KW-0540">Nuclease</keyword>
<dbReference type="Proteomes" id="UP000265515">
    <property type="component" value="Unassembled WGS sequence"/>
</dbReference>
<evidence type="ECO:0000259" key="6">
    <source>
        <dbReference type="Pfam" id="PF00078"/>
    </source>
</evidence>
<dbReference type="Pfam" id="PF17919">
    <property type="entry name" value="RT_RNaseH_2"/>
    <property type="match status" value="1"/>
</dbReference>
<evidence type="ECO:0000259" key="7">
    <source>
        <dbReference type="Pfam" id="PF17919"/>
    </source>
</evidence>
<dbReference type="SUPFAM" id="SSF56672">
    <property type="entry name" value="DNA/RNA polymerases"/>
    <property type="match status" value="1"/>
</dbReference>
<dbReference type="GO" id="GO:0004519">
    <property type="term" value="F:endonuclease activity"/>
    <property type="evidence" value="ECO:0007669"/>
    <property type="project" value="UniProtKB-KW"/>
</dbReference>
<dbReference type="EMBL" id="BFEA01000053">
    <property type="protein sequence ID" value="GBG64727.1"/>
    <property type="molecule type" value="Genomic_DNA"/>
</dbReference>
<evidence type="ECO:0000313" key="8">
    <source>
        <dbReference type="EMBL" id="GBG64727.1"/>
    </source>
</evidence>
<keyword evidence="4" id="KW-0378">Hydrolase</keyword>
<evidence type="ECO:0000256" key="2">
    <source>
        <dbReference type="ARBA" id="ARBA00022695"/>
    </source>
</evidence>
<evidence type="ECO:0008006" key="10">
    <source>
        <dbReference type="Google" id="ProtNLM"/>
    </source>
</evidence>
<evidence type="ECO:0000256" key="5">
    <source>
        <dbReference type="ARBA" id="ARBA00023268"/>
    </source>
</evidence>
<keyword evidence="9" id="KW-1185">Reference proteome</keyword>
<proteinExistence type="predicted"/>
<accession>A0A388K3V5</accession>
<protein>
    <recommendedName>
        <fullName evidence="10">Reverse transcriptase domain-containing protein</fullName>
    </recommendedName>
</protein>
<dbReference type="InterPro" id="IPR043128">
    <property type="entry name" value="Rev_trsase/Diguanyl_cyclase"/>
</dbReference>
<dbReference type="GO" id="GO:0016779">
    <property type="term" value="F:nucleotidyltransferase activity"/>
    <property type="evidence" value="ECO:0007669"/>
    <property type="project" value="UniProtKB-KW"/>
</dbReference>
<dbReference type="InterPro" id="IPR000477">
    <property type="entry name" value="RT_dom"/>
</dbReference>
<gene>
    <name evidence="8" type="ORF">CBR_g46272</name>
</gene>
<keyword evidence="5" id="KW-0511">Multifunctional enzyme</keyword>
<dbReference type="InterPro" id="IPR043502">
    <property type="entry name" value="DNA/RNA_pol_sf"/>
</dbReference>
<dbReference type="CDD" id="cd00303">
    <property type="entry name" value="retropepsin_like"/>
    <property type="match status" value="1"/>
</dbReference>
<evidence type="ECO:0000313" key="9">
    <source>
        <dbReference type="Proteomes" id="UP000265515"/>
    </source>
</evidence>
<dbReference type="PANTHER" id="PTHR37984:SF5">
    <property type="entry name" value="PROTEIN NYNRIN-LIKE"/>
    <property type="match status" value="1"/>
</dbReference>
<evidence type="ECO:0000256" key="1">
    <source>
        <dbReference type="ARBA" id="ARBA00022679"/>
    </source>
</evidence>
<dbReference type="AlphaFoldDB" id="A0A388K3V5"/>
<keyword evidence="1" id="KW-0808">Transferase</keyword>
<dbReference type="Pfam" id="PF00078">
    <property type="entry name" value="RVT_1"/>
    <property type="match status" value="1"/>
</dbReference>
<keyword evidence="2" id="KW-0548">Nucleotidyltransferase</keyword>
<keyword evidence="4" id="KW-0255">Endonuclease</keyword>